<dbReference type="AlphaFoldDB" id="A0A0F9CIL5"/>
<evidence type="ECO:0000256" key="1">
    <source>
        <dbReference type="SAM" id="Phobius"/>
    </source>
</evidence>
<feature type="transmembrane region" description="Helical" evidence="1">
    <location>
        <begin position="132"/>
        <end position="153"/>
    </location>
</feature>
<name>A0A0F9CIL5_9ZZZZ</name>
<reference evidence="2" key="1">
    <citation type="journal article" date="2015" name="Nature">
        <title>Complex archaea that bridge the gap between prokaryotes and eukaryotes.</title>
        <authorList>
            <person name="Spang A."/>
            <person name="Saw J.H."/>
            <person name="Jorgensen S.L."/>
            <person name="Zaremba-Niedzwiedzka K."/>
            <person name="Martijn J."/>
            <person name="Lind A.E."/>
            <person name="van Eijk R."/>
            <person name="Schleper C."/>
            <person name="Guy L."/>
            <person name="Ettema T.J."/>
        </authorList>
    </citation>
    <scope>NUCLEOTIDE SEQUENCE</scope>
</reference>
<keyword evidence="1" id="KW-0472">Membrane</keyword>
<organism evidence="2">
    <name type="scientific">marine sediment metagenome</name>
    <dbReference type="NCBI Taxonomy" id="412755"/>
    <lineage>
        <taxon>unclassified sequences</taxon>
        <taxon>metagenomes</taxon>
        <taxon>ecological metagenomes</taxon>
    </lineage>
</organism>
<gene>
    <name evidence="2" type="ORF">LCGC14_2318580</name>
</gene>
<accession>A0A0F9CIL5</accession>
<comment type="caution">
    <text evidence="2">The sequence shown here is derived from an EMBL/GenBank/DDBJ whole genome shotgun (WGS) entry which is preliminary data.</text>
</comment>
<proteinExistence type="predicted"/>
<keyword evidence="1" id="KW-1133">Transmembrane helix</keyword>
<protein>
    <submittedName>
        <fullName evidence="2">Uncharacterized protein</fullName>
    </submittedName>
</protein>
<feature type="transmembrane region" description="Helical" evidence="1">
    <location>
        <begin position="93"/>
        <end position="112"/>
    </location>
</feature>
<dbReference type="EMBL" id="LAZR01033072">
    <property type="protein sequence ID" value="KKL49133.1"/>
    <property type="molecule type" value="Genomic_DNA"/>
</dbReference>
<feature type="non-terminal residue" evidence="2">
    <location>
        <position position="222"/>
    </location>
</feature>
<sequence>MASPENTVAPLNFKCEWLLFPILAHIHRQKPISTRRAVLTLIVATIVHWFAVHVFLAVGTTAHISLLSKVLSGLDMAVTLPANWAAGGSEFNVLMSIFFGSIWCALLIELLWARLLLRGRLPHDDGNTWGNLLRAVLLGTQSWAIYWFAYTLLFAGCGGEGSVFLFWSVMLIPAAVIIIATTIQAATLSQCIYMQRSSATSTTTSPVGWERPRTSFPWIKHL</sequence>
<feature type="transmembrane region" description="Helical" evidence="1">
    <location>
        <begin position="165"/>
        <end position="188"/>
    </location>
</feature>
<feature type="transmembrane region" description="Helical" evidence="1">
    <location>
        <begin position="37"/>
        <end position="58"/>
    </location>
</feature>
<keyword evidence="1" id="KW-0812">Transmembrane</keyword>
<evidence type="ECO:0000313" key="2">
    <source>
        <dbReference type="EMBL" id="KKL49133.1"/>
    </source>
</evidence>